<dbReference type="AlphaFoldDB" id="U4LFU3"/>
<gene>
    <name evidence="3" type="ORF">PCON_13915</name>
</gene>
<name>U4LFU3_PYROM</name>
<evidence type="ECO:0000256" key="1">
    <source>
        <dbReference type="SAM" id="SignalP"/>
    </source>
</evidence>
<dbReference type="SUPFAM" id="SSF57625">
    <property type="entry name" value="Invertebrate chitin-binding proteins"/>
    <property type="match status" value="1"/>
</dbReference>
<dbReference type="GO" id="GO:0008061">
    <property type="term" value="F:chitin binding"/>
    <property type="evidence" value="ECO:0007669"/>
    <property type="project" value="InterPro"/>
</dbReference>
<dbReference type="OrthoDB" id="5271603at2759"/>
<evidence type="ECO:0000313" key="4">
    <source>
        <dbReference type="Proteomes" id="UP000018144"/>
    </source>
</evidence>
<reference evidence="3 4" key="1">
    <citation type="journal article" date="2013" name="PLoS Genet.">
        <title>The genome and development-dependent transcriptomes of Pyronema confluens: a window into fungal evolution.</title>
        <authorList>
            <person name="Traeger S."/>
            <person name="Altegoer F."/>
            <person name="Freitag M."/>
            <person name="Gabaldon T."/>
            <person name="Kempken F."/>
            <person name="Kumar A."/>
            <person name="Marcet-Houben M."/>
            <person name="Poggeler S."/>
            <person name="Stajich J.E."/>
            <person name="Nowrousian M."/>
        </authorList>
    </citation>
    <scope>NUCLEOTIDE SEQUENCE [LARGE SCALE GENOMIC DNA]</scope>
    <source>
        <strain evidence="4">CBS 100304</strain>
        <tissue evidence="3">Vegetative mycelium</tissue>
    </source>
</reference>
<feature type="signal peptide" evidence="1">
    <location>
        <begin position="1"/>
        <end position="18"/>
    </location>
</feature>
<sequence>MQFSVIATILAISAGVFAAPSAPCPEITDKSPTTFLSDNASCSTFYICDRSGPIKYECPKGLEFSKTNWVCVDPKDAACSL</sequence>
<dbReference type="Gene3D" id="2.170.140.10">
    <property type="entry name" value="Chitin binding domain"/>
    <property type="match status" value="1"/>
</dbReference>
<dbReference type="EMBL" id="HF935952">
    <property type="protein sequence ID" value="CCX14322.1"/>
    <property type="molecule type" value="Genomic_DNA"/>
</dbReference>
<feature type="domain" description="Chitin-binding type-2" evidence="2">
    <location>
        <begin position="21"/>
        <end position="81"/>
    </location>
</feature>
<dbReference type="InterPro" id="IPR002557">
    <property type="entry name" value="Chitin-bd_dom"/>
</dbReference>
<proteinExistence type="predicted"/>
<evidence type="ECO:0000259" key="2">
    <source>
        <dbReference type="PROSITE" id="PS50940"/>
    </source>
</evidence>
<dbReference type="GO" id="GO:0005576">
    <property type="term" value="C:extracellular region"/>
    <property type="evidence" value="ECO:0007669"/>
    <property type="project" value="InterPro"/>
</dbReference>
<keyword evidence="1" id="KW-0732">Signal</keyword>
<dbReference type="Proteomes" id="UP000018144">
    <property type="component" value="Unassembled WGS sequence"/>
</dbReference>
<organism evidence="3 4">
    <name type="scientific">Pyronema omphalodes (strain CBS 100304)</name>
    <name type="common">Pyronema confluens</name>
    <dbReference type="NCBI Taxonomy" id="1076935"/>
    <lineage>
        <taxon>Eukaryota</taxon>
        <taxon>Fungi</taxon>
        <taxon>Dikarya</taxon>
        <taxon>Ascomycota</taxon>
        <taxon>Pezizomycotina</taxon>
        <taxon>Pezizomycetes</taxon>
        <taxon>Pezizales</taxon>
        <taxon>Pyronemataceae</taxon>
        <taxon>Pyronema</taxon>
    </lineage>
</organism>
<dbReference type="SMART" id="SM00494">
    <property type="entry name" value="ChtBD2"/>
    <property type="match status" value="1"/>
</dbReference>
<dbReference type="PROSITE" id="PS50940">
    <property type="entry name" value="CHIT_BIND_II"/>
    <property type="match status" value="1"/>
</dbReference>
<dbReference type="InterPro" id="IPR036508">
    <property type="entry name" value="Chitin-bd_dom_sf"/>
</dbReference>
<accession>U4LFU3</accession>
<evidence type="ECO:0000313" key="3">
    <source>
        <dbReference type="EMBL" id="CCX14322.1"/>
    </source>
</evidence>
<dbReference type="Pfam" id="PF01607">
    <property type="entry name" value="CBM_14"/>
    <property type="match status" value="1"/>
</dbReference>
<protein>
    <recommendedName>
        <fullName evidence="2">Chitin-binding type-2 domain-containing protein</fullName>
    </recommendedName>
</protein>
<keyword evidence="4" id="KW-1185">Reference proteome</keyword>
<feature type="chain" id="PRO_5004651550" description="Chitin-binding type-2 domain-containing protein" evidence="1">
    <location>
        <begin position="19"/>
        <end position="81"/>
    </location>
</feature>